<name>A0ABS7X2P1_9GAMM</name>
<feature type="domain" description="GP-PDE" evidence="1">
    <location>
        <begin position="11"/>
        <end position="251"/>
    </location>
</feature>
<dbReference type="PANTHER" id="PTHR46211">
    <property type="entry name" value="GLYCEROPHOSPHORYL DIESTER PHOSPHODIESTERASE"/>
    <property type="match status" value="1"/>
</dbReference>
<protein>
    <submittedName>
        <fullName evidence="2">Glycerophosphoryl diester phosphodiesterase</fullName>
    </submittedName>
</protein>
<comment type="caution">
    <text evidence="2">The sequence shown here is derived from an EMBL/GenBank/DDBJ whole genome shotgun (WGS) entry which is preliminary data.</text>
</comment>
<dbReference type="PANTHER" id="PTHR46211:SF1">
    <property type="entry name" value="GLYCEROPHOSPHODIESTER PHOSPHODIESTERASE, CYTOPLASMIC"/>
    <property type="match status" value="1"/>
</dbReference>
<dbReference type="Gene3D" id="3.20.20.190">
    <property type="entry name" value="Phosphatidylinositol (PI) phosphodiesterase"/>
    <property type="match status" value="1"/>
</dbReference>
<keyword evidence="3" id="KW-1185">Reference proteome</keyword>
<reference evidence="2 3" key="1">
    <citation type="submission" date="2021-05" db="EMBL/GenBank/DDBJ databases">
        <title>Petroleum and Energy Research Collection (APPE): ex situ preservation of microbial diversity associated with the oil industry and exploitation of its biotechnological potential.</title>
        <authorList>
            <person name="Paixao C.T.M."/>
            <person name="Gomes M.B."/>
            <person name="Oliveira V.M."/>
        </authorList>
    </citation>
    <scope>NUCLEOTIDE SEQUENCE [LARGE SCALE GENOMIC DNA]</scope>
    <source>
        <strain evidence="2 3">LIT2</strain>
    </source>
</reference>
<sequence length="251" mass="28249">MLPAPPLDSLPPVMAHRGLSARAPENTLAAVRAAHAAGCRWVELDVQLLGDGTPVIWHDARLNRCSHSRGRLADLDRQRARRVDAGSRFAPRFRGEPMASLEAMLALVETLGLGLNLEFKLHRGRDPAALVDTVLPLVERCLPPSRWLASSFDRRALHALRRHRPDPHRLRLGVIDKRLPRRWREEVHELGAFSLHLDWRRLREPQARAVAASPCRLVAYTVNQPRIARRLYAWGAASLISDDPLALTDIK</sequence>
<evidence type="ECO:0000259" key="1">
    <source>
        <dbReference type="PROSITE" id="PS51704"/>
    </source>
</evidence>
<organism evidence="2 3">
    <name type="scientific">Modicisalibacter tunisiensis</name>
    <dbReference type="NCBI Taxonomy" id="390637"/>
    <lineage>
        <taxon>Bacteria</taxon>
        <taxon>Pseudomonadati</taxon>
        <taxon>Pseudomonadota</taxon>
        <taxon>Gammaproteobacteria</taxon>
        <taxon>Oceanospirillales</taxon>
        <taxon>Halomonadaceae</taxon>
        <taxon>Modicisalibacter</taxon>
    </lineage>
</organism>
<dbReference type="Proteomes" id="UP001319883">
    <property type="component" value="Unassembled WGS sequence"/>
</dbReference>
<dbReference type="Pfam" id="PF03009">
    <property type="entry name" value="GDPD"/>
    <property type="match status" value="1"/>
</dbReference>
<dbReference type="PROSITE" id="PS50007">
    <property type="entry name" value="PIPLC_X_DOMAIN"/>
    <property type="match status" value="1"/>
</dbReference>
<dbReference type="RefSeq" id="WP_224421210.1">
    <property type="nucleotide sequence ID" value="NZ_JAGXFD010000001.1"/>
</dbReference>
<dbReference type="EMBL" id="JAGXFD010000001">
    <property type="protein sequence ID" value="MBZ9568709.1"/>
    <property type="molecule type" value="Genomic_DNA"/>
</dbReference>
<evidence type="ECO:0000313" key="2">
    <source>
        <dbReference type="EMBL" id="MBZ9568709.1"/>
    </source>
</evidence>
<dbReference type="InterPro" id="IPR017946">
    <property type="entry name" value="PLC-like_Pdiesterase_TIM-brl"/>
</dbReference>
<dbReference type="PROSITE" id="PS51704">
    <property type="entry name" value="GP_PDE"/>
    <property type="match status" value="1"/>
</dbReference>
<dbReference type="SUPFAM" id="SSF51695">
    <property type="entry name" value="PLC-like phosphodiesterases"/>
    <property type="match status" value="1"/>
</dbReference>
<proteinExistence type="predicted"/>
<accession>A0ABS7X2P1</accession>
<evidence type="ECO:0000313" key="3">
    <source>
        <dbReference type="Proteomes" id="UP001319883"/>
    </source>
</evidence>
<dbReference type="InterPro" id="IPR030395">
    <property type="entry name" value="GP_PDE_dom"/>
</dbReference>
<gene>
    <name evidence="2" type="ORF">KGQ91_13630</name>
</gene>